<dbReference type="RefSeq" id="WP_168134505.1">
    <property type="nucleotide sequence ID" value="NZ_JAAVJH010000005.1"/>
</dbReference>
<name>A0ABX1CT31_9SPHN</name>
<dbReference type="Proteomes" id="UP000732399">
    <property type="component" value="Unassembled WGS sequence"/>
</dbReference>
<keyword evidence="2" id="KW-1185">Reference proteome</keyword>
<dbReference type="Gene3D" id="1.20.1260.10">
    <property type="match status" value="1"/>
</dbReference>
<comment type="caution">
    <text evidence="1">The sequence shown here is derived from an EMBL/GenBank/DDBJ whole genome shotgun (WGS) entry which is preliminary data.</text>
</comment>
<dbReference type="InterPro" id="IPR010287">
    <property type="entry name" value="DUF892_YciF-like"/>
</dbReference>
<dbReference type="InterPro" id="IPR012347">
    <property type="entry name" value="Ferritin-like"/>
</dbReference>
<evidence type="ECO:0000313" key="1">
    <source>
        <dbReference type="EMBL" id="NJR78977.1"/>
    </source>
</evidence>
<evidence type="ECO:0000313" key="2">
    <source>
        <dbReference type="Proteomes" id="UP000732399"/>
    </source>
</evidence>
<gene>
    <name evidence="1" type="ORF">HBH26_10295</name>
</gene>
<sequence>MAKTASMAALLHVALQDLHAGKALLVGRLPALAEAASDAGLRAAIAAMREHAAAARDRLAALNAQGGPPSLWMAGIADDADRDAGSHLPGRILDTALVGALRKACAAEIVSLDTALALAVAQAPGMVAPLDAIRTDTVADDRALHDLLGRLTL</sequence>
<accession>A0ABX1CT31</accession>
<dbReference type="EMBL" id="JAAVJH010000005">
    <property type="protein sequence ID" value="NJR78977.1"/>
    <property type="molecule type" value="Genomic_DNA"/>
</dbReference>
<reference evidence="1 2" key="1">
    <citation type="submission" date="2020-03" db="EMBL/GenBank/DDBJ databases">
        <authorList>
            <person name="Wang L."/>
            <person name="He N."/>
            <person name="Li Y."/>
            <person name="Fang Y."/>
            <person name="Zhang F."/>
        </authorList>
    </citation>
    <scope>NUCLEOTIDE SEQUENCE [LARGE SCALE GENOMIC DNA]</scope>
    <source>
        <strain evidence="1 2">36D10-4-7</strain>
    </source>
</reference>
<protein>
    <submittedName>
        <fullName evidence="1">DUF892 family protein</fullName>
    </submittedName>
</protein>
<dbReference type="Pfam" id="PF05974">
    <property type="entry name" value="DUF892"/>
    <property type="match status" value="1"/>
</dbReference>
<organism evidence="1 2">
    <name type="scientific">Sphingomonas corticis</name>
    <dbReference type="NCBI Taxonomy" id="2722791"/>
    <lineage>
        <taxon>Bacteria</taxon>
        <taxon>Pseudomonadati</taxon>
        <taxon>Pseudomonadota</taxon>
        <taxon>Alphaproteobacteria</taxon>
        <taxon>Sphingomonadales</taxon>
        <taxon>Sphingomonadaceae</taxon>
        <taxon>Sphingomonas</taxon>
    </lineage>
</organism>
<dbReference type="SUPFAM" id="SSF47240">
    <property type="entry name" value="Ferritin-like"/>
    <property type="match status" value="1"/>
</dbReference>
<proteinExistence type="predicted"/>
<dbReference type="InterPro" id="IPR009078">
    <property type="entry name" value="Ferritin-like_SF"/>
</dbReference>